<dbReference type="EMBL" id="CM055757">
    <property type="protein sequence ID" value="KAJ7988700.1"/>
    <property type="molecule type" value="Genomic_DNA"/>
</dbReference>
<name>A0ACC2FBQ6_DALPE</name>
<reference evidence="1" key="1">
    <citation type="submission" date="2021-05" db="EMBL/GenBank/DDBJ databases">
        <authorList>
            <person name="Pan Q."/>
            <person name="Jouanno E."/>
            <person name="Zahm M."/>
            <person name="Klopp C."/>
            <person name="Cabau C."/>
            <person name="Louis A."/>
            <person name="Berthelot C."/>
            <person name="Parey E."/>
            <person name="Roest Crollius H."/>
            <person name="Montfort J."/>
            <person name="Robinson-Rechavi M."/>
            <person name="Bouchez O."/>
            <person name="Lampietro C."/>
            <person name="Lopez Roques C."/>
            <person name="Donnadieu C."/>
            <person name="Postlethwait J."/>
            <person name="Bobe J."/>
            <person name="Dillon D."/>
            <person name="Chandos A."/>
            <person name="von Hippel F."/>
            <person name="Guiguen Y."/>
        </authorList>
    </citation>
    <scope>NUCLEOTIDE SEQUENCE</scope>
    <source>
        <strain evidence="1">YG-Jan2019</strain>
    </source>
</reference>
<comment type="caution">
    <text evidence="1">The sequence shown here is derived from an EMBL/GenBank/DDBJ whole genome shotgun (WGS) entry which is preliminary data.</text>
</comment>
<evidence type="ECO:0000313" key="2">
    <source>
        <dbReference type="Proteomes" id="UP001157502"/>
    </source>
</evidence>
<evidence type="ECO:0000313" key="1">
    <source>
        <dbReference type="EMBL" id="KAJ7988700.1"/>
    </source>
</evidence>
<gene>
    <name evidence="1" type="ORF">DPEC_G00311950</name>
</gene>
<accession>A0ACC2FBQ6</accession>
<dbReference type="Proteomes" id="UP001157502">
    <property type="component" value="Chromosome 30"/>
</dbReference>
<keyword evidence="2" id="KW-1185">Reference proteome</keyword>
<protein>
    <submittedName>
        <fullName evidence="1">Uncharacterized protein</fullName>
    </submittedName>
</protein>
<sequence>MMIVTDGCPGIPTIYLTQGDGPSQTCSLEAGSEGPGRGPGGPDGADGPWTRHAVCGEIGGGADDDGREHPGACCPEEPLESLRNDLEGAVFSSRDQGLLWARV</sequence>
<organism evidence="1 2">
    <name type="scientific">Dallia pectoralis</name>
    <name type="common">Alaska blackfish</name>
    <dbReference type="NCBI Taxonomy" id="75939"/>
    <lineage>
        <taxon>Eukaryota</taxon>
        <taxon>Metazoa</taxon>
        <taxon>Chordata</taxon>
        <taxon>Craniata</taxon>
        <taxon>Vertebrata</taxon>
        <taxon>Euteleostomi</taxon>
        <taxon>Actinopterygii</taxon>
        <taxon>Neopterygii</taxon>
        <taxon>Teleostei</taxon>
        <taxon>Protacanthopterygii</taxon>
        <taxon>Esociformes</taxon>
        <taxon>Umbridae</taxon>
        <taxon>Dallia</taxon>
    </lineage>
</organism>
<proteinExistence type="predicted"/>